<accession>A0A7J7LD98</accession>
<comment type="caution">
    <text evidence="1">The sequence shown here is derived from an EMBL/GenBank/DDBJ whole genome shotgun (WGS) entry which is preliminary data.</text>
</comment>
<organism evidence="1 2">
    <name type="scientific">Kingdonia uniflora</name>
    <dbReference type="NCBI Taxonomy" id="39325"/>
    <lineage>
        <taxon>Eukaryota</taxon>
        <taxon>Viridiplantae</taxon>
        <taxon>Streptophyta</taxon>
        <taxon>Embryophyta</taxon>
        <taxon>Tracheophyta</taxon>
        <taxon>Spermatophyta</taxon>
        <taxon>Magnoliopsida</taxon>
        <taxon>Ranunculales</taxon>
        <taxon>Circaeasteraceae</taxon>
        <taxon>Kingdonia</taxon>
    </lineage>
</organism>
<protein>
    <submittedName>
        <fullName evidence="1">Uncharacterized protein</fullName>
    </submittedName>
</protein>
<keyword evidence="2" id="KW-1185">Reference proteome</keyword>
<proteinExistence type="predicted"/>
<reference evidence="1 2" key="1">
    <citation type="journal article" date="2020" name="IScience">
        <title>Genome Sequencing of the Endangered Kingdonia uniflora (Circaeasteraceae, Ranunculales) Reveals Potential Mechanisms of Evolutionary Specialization.</title>
        <authorList>
            <person name="Sun Y."/>
            <person name="Deng T."/>
            <person name="Zhang A."/>
            <person name="Moore M.J."/>
            <person name="Landis J.B."/>
            <person name="Lin N."/>
            <person name="Zhang H."/>
            <person name="Zhang X."/>
            <person name="Huang J."/>
            <person name="Zhang X."/>
            <person name="Sun H."/>
            <person name="Wang H."/>
        </authorList>
    </citation>
    <scope>NUCLEOTIDE SEQUENCE [LARGE SCALE GENOMIC DNA]</scope>
    <source>
        <strain evidence="1">TB1705</strain>
        <tissue evidence="1">Leaf</tissue>
    </source>
</reference>
<feature type="non-terminal residue" evidence="1">
    <location>
        <position position="1"/>
    </location>
</feature>
<gene>
    <name evidence="1" type="ORF">GIB67_013888</name>
</gene>
<dbReference type="Proteomes" id="UP000541444">
    <property type="component" value="Unassembled WGS sequence"/>
</dbReference>
<evidence type="ECO:0000313" key="2">
    <source>
        <dbReference type="Proteomes" id="UP000541444"/>
    </source>
</evidence>
<dbReference type="AlphaFoldDB" id="A0A7J7LD98"/>
<dbReference type="EMBL" id="JACGCM010002358">
    <property type="protein sequence ID" value="KAF6140595.1"/>
    <property type="molecule type" value="Genomic_DNA"/>
</dbReference>
<name>A0A7J7LD98_9MAGN</name>
<sequence>MVCHFFRYRVAYTNHVESWNNVILKVRDLPIHVFIEELHKIYSEMSYTYREEAEKSQARLMPWATDHCENRKFVADSLTYRVRTSCHHFQMNSYGKTDSVNIEDGTCSCRWCALGLANVDPTTYVSEYYTN</sequence>
<evidence type="ECO:0000313" key="1">
    <source>
        <dbReference type="EMBL" id="KAF6140595.1"/>
    </source>
</evidence>